<proteinExistence type="predicted"/>
<keyword evidence="1" id="KW-0560">Oxidoreductase</keyword>
<dbReference type="PANTHER" id="PTHR34352:SF1">
    <property type="entry name" value="PROTEIN YHFA"/>
    <property type="match status" value="1"/>
</dbReference>
<organism evidence="1 2">
    <name type="scientific">Carnobacterium maltaromaticum</name>
    <name type="common">Carnobacterium piscicola</name>
    <dbReference type="NCBI Taxonomy" id="2751"/>
    <lineage>
        <taxon>Bacteria</taxon>
        <taxon>Bacillati</taxon>
        <taxon>Bacillota</taxon>
        <taxon>Bacilli</taxon>
        <taxon>Lactobacillales</taxon>
        <taxon>Carnobacteriaceae</taxon>
        <taxon>Carnobacterium</taxon>
    </lineage>
</organism>
<dbReference type="EMBL" id="JAVBVO010000002">
    <property type="protein sequence ID" value="MDZ5757515.1"/>
    <property type="molecule type" value="Genomic_DNA"/>
</dbReference>
<evidence type="ECO:0000313" key="2">
    <source>
        <dbReference type="Proteomes" id="UP001290462"/>
    </source>
</evidence>
<comment type="caution">
    <text evidence="1">The sequence shown here is derived from an EMBL/GenBank/DDBJ whole genome shotgun (WGS) entry which is preliminary data.</text>
</comment>
<sequence>MELIEDENGLELVHRNGNWVIKKEVGFSPVQTMVASVAACSTYVYQSVLENSNIAYQLHGVEFDYETASEGTVHPVTKINIQFKVTIDEGARERATRGLKLIAKHCPVIQSLADSVVVEEILVFS</sequence>
<dbReference type="AlphaFoldDB" id="A0AAW9JV45"/>
<dbReference type="GO" id="GO:0004601">
    <property type="term" value="F:peroxidase activity"/>
    <property type="evidence" value="ECO:0007669"/>
    <property type="project" value="UniProtKB-KW"/>
</dbReference>
<reference evidence="1" key="1">
    <citation type="submission" date="2023-08" db="EMBL/GenBank/DDBJ databases">
        <title>Genomic characterization of piscicolin 126 produced by Carnobacterium maltaromaticum CM22 strain isolated from salmon (Salmo salar).</title>
        <authorList>
            <person name="Gonzalez-Gragera E."/>
            <person name="Garcia-Lopez J.D."/>
            <person name="Teso-Perez C."/>
            <person name="Gimenez-Hernandez I."/>
            <person name="Peralta-Sanchez J.M."/>
            <person name="Valdivia E."/>
            <person name="Montalban-Lopez M."/>
            <person name="Martin-Platero A.M."/>
            <person name="Banos A."/>
            <person name="Martinez-Bueno M."/>
        </authorList>
    </citation>
    <scope>NUCLEOTIDE SEQUENCE</scope>
    <source>
        <strain evidence="1">CM22</strain>
    </source>
</reference>
<protein>
    <submittedName>
        <fullName evidence="1">OsmC family protein</fullName>
        <ecNumber evidence="1">1.11.1.-</ecNumber>
    </submittedName>
</protein>
<dbReference type="Proteomes" id="UP001290462">
    <property type="component" value="Unassembled WGS sequence"/>
</dbReference>
<dbReference type="SUPFAM" id="SSF82784">
    <property type="entry name" value="OsmC-like"/>
    <property type="match status" value="1"/>
</dbReference>
<dbReference type="EC" id="1.11.1.-" evidence="1"/>
<dbReference type="InterPro" id="IPR036102">
    <property type="entry name" value="OsmC/Ohrsf"/>
</dbReference>
<accession>A0AAW9JV45</accession>
<gene>
    <name evidence="1" type="ORF">RAK27_02480</name>
</gene>
<dbReference type="InterPro" id="IPR015946">
    <property type="entry name" value="KH_dom-like_a/b"/>
</dbReference>
<dbReference type="InterPro" id="IPR003718">
    <property type="entry name" value="OsmC/Ohr_fam"/>
</dbReference>
<evidence type="ECO:0000313" key="1">
    <source>
        <dbReference type="EMBL" id="MDZ5757515.1"/>
    </source>
</evidence>
<dbReference type="RefSeq" id="WP_322808419.1">
    <property type="nucleotide sequence ID" value="NZ_JAVBVO010000002.1"/>
</dbReference>
<dbReference type="Gene3D" id="3.30.300.20">
    <property type="match status" value="1"/>
</dbReference>
<dbReference type="Pfam" id="PF02566">
    <property type="entry name" value="OsmC"/>
    <property type="match status" value="1"/>
</dbReference>
<dbReference type="PANTHER" id="PTHR34352">
    <property type="entry name" value="PROTEIN YHFA"/>
    <property type="match status" value="1"/>
</dbReference>
<name>A0AAW9JV45_CARML</name>
<keyword evidence="1" id="KW-0575">Peroxidase</keyword>